<accession>A0A3P3YG28</accession>
<feature type="region of interest" description="Disordered" evidence="1">
    <location>
        <begin position="37"/>
        <end position="68"/>
    </location>
</feature>
<feature type="compositionally biased region" description="Gly residues" evidence="1">
    <location>
        <begin position="39"/>
        <end position="54"/>
    </location>
</feature>
<keyword evidence="2" id="KW-0496">Mitochondrion</keyword>
<reference evidence="2 3" key="1">
    <citation type="submission" date="2018-03" db="EMBL/GenBank/DDBJ databases">
        <authorList>
            <person name="Fogelqvist J."/>
        </authorList>
    </citation>
    <scope>NUCLEOTIDE SEQUENCE [LARGE SCALE GENOMIC DNA]</scope>
</reference>
<protein>
    <submittedName>
        <fullName evidence="2">Uncharacterized protein</fullName>
    </submittedName>
</protein>
<geneLocation type="mitochondrion" evidence="2"/>
<evidence type="ECO:0000313" key="2">
    <source>
        <dbReference type="EMBL" id="SPQ98920.1"/>
    </source>
</evidence>
<proteinExistence type="predicted"/>
<evidence type="ECO:0000313" key="3">
    <source>
        <dbReference type="Proteomes" id="UP000290189"/>
    </source>
</evidence>
<evidence type="ECO:0000256" key="1">
    <source>
        <dbReference type="SAM" id="MobiDB-lite"/>
    </source>
</evidence>
<sequence length="135" mass="14534">MTTRHINKAIVGLVIVTVLAHLVVSRPYHRPRFVALAGYGNGGGNGGDGGGDSSGSGSYENVSHLDHQRQDVCNELKETVKAKQKECDDLEKGGKKDTPEFKQKQEEITKCKEDIQTVAGQDVDVDGFCDDDGSS</sequence>
<name>A0A3P3YG28_PLABS</name>
<dbReference type="AlphaFoldDB" id="A0A3P3YG28"/>
<organism evidence="2 3">
    <name type="scientific">Plasmodiophora brassicae</name>
    <name type="common">Clubroot disease agent</name>
    <dbReference type="NCBI Taxonomy" id="37360"/>
    <lineage>
        <taxon>Eukaryota</taxon>
        <taxon>Sar</taxon>
        <taxon>Rhizaria</taxon>
        <taxon>Endomyxa</taxon>
        <taxon>Phytomyxea</taxon>
        <taxon>Plasmodiophorida</taxon>
        <taxon>Plasmodiophoridae</taxon>
        <taxon>Plasmodiophora</taxon>
    </lineage>
</organism>
<dbReference type="EMBL" id="OVEO01000010">
    <property type="protein sequence ID" value="SPQ98920.1"/>
    <property type="molecule type" value="Genomic_DNA"/>
</dbReference>
<dbReference type="Proteomes" id="UP000290189">
    <property type="component" value="Unassembled WGS sequence"/>
</dbReference>
<gene>
    <name evidence="2" type="ORF">PLBR_LOCUS6135</name>
</gene>
<feature type="region of interest" description="Disordered" evidence="1">
    <location>
        <begin position="84"/>
        <end position="106"/>
    </location>
</feature>